<organism evidence="7 8">
    <name type="scientific">Gemelliphila asaccharolytica</name>
    <dbReference type="NCBI Taxonomy" id="502393"/>
    <lineage>
        <taxon>Bacteria</taxon>
        <taxon>Bacillati</taxon>
        <taxon>Bacillota</taxon>
        <taxon>Bacilli</taxon>
        <taxon>Bacillales</taxon>
        <taxon>Gemellaceae</taxon>
        <taxon>Gemelliphila</taxon>
    </lineage>
</organism>
<dbReference type="CDD" id="cd01335">
    <property type="entry name" value="Radical_SAM"/>
    <property type="match status" value="1"/>
</dbReference>
<dbReference type="InterPro" id="IPR013785">
    <property type="entry name" value="Aldolase_TIM"/>
</dbReference>
<name>A0ABR5TNB8_9BACL</name>
<keyword evidence="2" id="KW-0479">Metal-binding</keyword>
<gene>
    <name evidence="7" type="ORF">HMPREF1871_00312</name>
</gene>
<dbReference type="InterPro" id="IPR058240">
    <property type="entry name" value="rSAM_sf"/>
</dbReference>
<dbReference type="EMBL" id="LSDB01000008">
    <property type="protein sequence ID" value="KXB58548.1"/>
    <property type="molecule type" value="Genomic_DNA"/>
</dbReference>
<reference evidence="7 8" key="1">
    <citation type="submission" date="2016-01" db="EMBL/GenBank/DDBJ databases">
        <authorList>
            <person name="Mitreva M."/>
            <person name="Pepin K.H."/>
            <person name="Mihindukulasuriya K.A."/>
            <person name="Fulton R."/>
            <person name="Fronick C."/>
            <person name="O'Laughlin M."/>
            <person name="Miner T."/>
            <person name="Herter B."/>
            <person name="Rosa B.A."/>
            <person name="Cordes M."/>
            <person name="Tomlinson C."/>
            <person name="Wollam A."/>
            <person name="Palsikar V.B."/>
            <person name="Mardis E.R."/>
            <person name="Wilson R.K."/>
        </authorList>
    </citation>
    <scope>NUCLEOTIDE SEQUENCE [LARGE SCALE GENOMIC DNA]</scope>
    <source>
        <strain evidence="7 8">KA00071</strain>
    </source>
</reference>
<evidence type="ECO:0000313" key="8">
    <source>
        <dbReference type="Proteomes" id="UP000070467"/>
    </source>
</evidence>
<accession>A0ABR5TNB8</accession>
<keyword evidence="8" id="KW-1185">Reference proteome</keyword>
<dbReference type="Proteomes" id="UP000070467">
    <property type="component" value="Unassembled WGS sequence"/>
</dbReference>
<feature type="domain" description="Arsenosugar biosynthesis radical SAM protein ArsS-like C-terminal" evidence="6">
    <location>
        <begin position="183"/>
        <end position="312"/>
    </location>
</feature>
<evidence type="ECO:0000259" key="5">
    <source>
        <dbReference type="Pfam" id="PF04055"/>
    </source>
</evidence>
<evidence type="ECO:0000256" key="2">
    <source>
        <dbReference type="ARBA" id="ARBA00022723"/>
    </source>
</evidence>
<proteinExistence type="predicted"/>
<sequence length="312" mass="36176">MNNIPSFYNKVKNKHFLLSEEFPSIMQINLGSLCNLTCSHCHVNGGPNRKNNMTKKTLESVIKAFKFGNYSVIDITGGAPEMNDNFRWFLKEIKKYAKEIIVRTNLVILLLPKYKDIPNLYKEYKVHIIASLPYYNEKVVSKQRGEKVFPNSIKALKMLNKMGFGIEPYLKLDLVYNPNGAFLPPKQENLERIYKKKLYNNFEVTFNNLFVFTNNPIGRFSDFLNKKNLYESYINKLYNSYNEQTVENIMCRFMISVGPDGRLFDCDFNYIENITINGKFKSIFDLVNNKIGRRRIQTSIHCYGCTAGAGSS</sequence>
<dbReference type="PANTHER" id="PTHR43728">
    <property type="entry name" value="SLR0304 PROTEIN"/>
    <property type="match status" value="1"/>
</dbReference>
<comment type="caution">
    <text evidence="7">The sequence shown here is derived from an EMBL/GenBank/DDBJ whole genome shotgun (WGS) entry which is preliminary data.</text>
</comment>
<keyword evidence="1" id="KW-0949">S-adenosyl-L-methionine</keyword>
<dbReference type="Gene3D" id="3.20.20.70">
    <property type="entry name" value="Aldolase class I"/>
    <property type="match status" value="1"/>
</dbReference>
<evidence type="ECO:0000256" key="4">
    <source>
        <dbReference type="ARBA" id="ARBA00023014"/>
    </source>
</evidence>
<dbReference type="Pfam" id="PF12345">
    <property type="entry name" value="DUF3641"/>
    <property type="match status" value="1"/>
</dbReference>
<dbReference type="InterPro" id="IPR026351">
    <property type="entry name" value="rSAM_ArsS-like"/>
</dbReference>
<keyword evidence="3" id="KW-0408">Iron</keyword>
<evidence type="ECO:0000313" key="7">
    <source>
        <dbReference type="EMBL" id="KXB58548.1"/>
    </source>
</evidence>
<evidence type="ECO:0000256" key="1">
    <source>
        <dbReference type="ARBA" id="ARBA00022691"/>
    </source>
</evidence>
<dbReference type="SUPFAM" id="SSF102114">
    <property type="entry name" value="Radical SAM enzymes"/>
    <property type="match status" value="1"/>
</dbReference>
<protein>
    <submittedName>
        <fullName evidence="7">Radical SAM domain protein</fullName>
    </submittedName>
</protein>
<evidence type="ECO:0000259" key="6">
    <source>
        <dbReference type="Pfam" id="PF12345"/>
    </source>
</evidence>
<dbReference type="SFLD" id="SFLDS00029">
    <property type="entry name" value="Radical_SAM"/>
    <property type="match status" value="1"/>
</dbReference>
<evidence type="ECO:0000256" key="3">
    <source>
        <dbReference type="ARBA" id="ARBA00023004"/>
    </source>
</evidence>
<keyword evidence="4" id="KW-0411">Iron-sulfur</keyword>
<feature type="domain" description="Radical SAM core" evidence="5">
    <location>
        <begin position="28"/>
        <end position="165"/>
    </location>
</feature>
<dbReference type="InterPro" id="IPR024521">
    <property type="entry name" value="ArsS-like_C"/>
</dbReference>
<dbReference type="SFLD" id="SFLDG01067">
    <property type="entry name" value="SPASM/twitch_domain_containing"/>
    <property type="match status" value="1"/>
</dbReference>
<dbReference type="PANTHER" id="PTHR43728:SF1">
    <property type="entry name" value="FE-S OXIDOREDUCTASE"/>
    <property type="match status" value="1"/>
</dbReference>
<dbReference type="InterPro" id="IPR007197">
    <property type="entry name" value="rSAM"/>
</dbReference>
<dbReference type="RefSeq" id="WP_066129096.1">
    <property type="nucleotide sequence ID" value="NZ_KQ959861.1"/>
</dbReference>
<dbReference type="NCBIfam" id="TIGR04167">
    <property type="entry name" value="rSAM_SeCys"/>
    <property type="match status" value="1"/>
</dbReference>
<dbReference type="Pfam" id="PF04055">
    <property type="entry name" value="Radical_SAM"/>
    <property type="match status" value="1"/>
</dbReference>